<feature type="non-terminal residue" evidence="2">
    <location>
        <position position="108"/>
    </location>
</feature>
<feature type="non-terminal residue" evidence="2">
    <location>
        <position position="1"/>
    </location>
</feature>
<organism evidence="2 3">
    <name type="scientific">Racocetra fulgida</name>
    <dbReference type="NCBI Taxonomy" id="60492"/>
    <lineage>
        <taxon>Eukaryota</taxon>
        <taxon>Fungi</taxon>
        <taxon>Fungi incertae sedis</taxon>
        <taxon>Mucoromycota</taxon>
        <taxon>Glomeromycotina</taxon>
        <taxon>Glomeromycetes</taxon>
        <taxon>Diversisporales</taxon>
        <taxon>Gigasporaceae</taxon>
        <taxon>Racocetra</taxon>
    </lineage>
</organism>
<feature type="compositionally biased region" description="Low complexity" evidence="1">
    <location>
        <begin position="74"/>
        <end position="86"/>
    </location>
</feature>
<name>A0A9N9K4Y4_9GLOM</name>
<gene>
    <name evidence="2" type="ORF">RFULGI_LOCUS18699</name>
</gene>
<dbReference type="EMBL" id="CAJVPZ010084152">
    <property type="protein sequence ID" value="CAG8810474.1"/>
    <property type="molecule type" value="Genomic_DNA"/>
</dbReference>
<feature type="compositionally biased region" description="Polar residues" evidence="1">
    <location>
        <begin position="41"/>
        <end position="55"/>
    </location>
</feature>
<evidence type="ECO:0000313" key="2">
    <source>
        <dbReference type="EMBL" id="CAG8810474.1"/>
    </source>
</evidence>
<proteinExistence type="predicted"/>
<comment type="caution">
    <text evidence="2">The sequence shown here is derived from an EMBL/GenBank/DDBJ whole genome shotgun (WGS) entry which is preliminary data.</text>
</comment>
<accession>A0A9N9K4Y4</accession>
<feature type="region of interest" description="Disordered" evidence="1">
    <location>
        <begin position="39"/>
        <end position="108"/>
    </location>
</feature>
<reference evidence="2" key="1">
    <citation type="submission" date="2021-06" db="EMBL/GenBank/DDBJ databases">
        <authorList>
            <person name="Kallberg Y."/>
            <person name="Tangrot J."/>
            <person name="Rosling A."/>
        </authorList>
    </citation>
    <scope>NUCLEOTIDE SEQUENCE</scope>
    <source>
        <strain evidence="2">IN212</strain>
    </source>
</reference>
<sequence length="108" mass="12170">KKKKTIEARAKGYTLPPKKKNVQPPIRRRNTNYIDVKSIHDQSNTDEMSDNAQDSFESDDNINDNNHIEPDALTTASSASSHTIISQKNTPTLMKNMSKRSNSALMRP</sequence>
<dbReference type="AlphaFoldDB" id="A0A9N9K4Y4"/>
<protein>
    <submittedName>
        <fullName evidence="2">12045_t:CDS:1</fullName>
    </submittedName>
</protein>
<evidence type="ECO:0000256" key="1">
    <source>
        <dbReference type="SAM" id="MobiDB-lite"/>
    </source>
</evidence>
<feature type="compositionally biased region" description="Polar residues" evidence="1">
    <location>
        <begin position="87"/>
        <end position="108"/>
    </location>
</feature>
<dbReference type="Proteomes" id="UP000789396">
    <property type="component" value="Unassembled WGS sequence"/>
</dbReference>
<evidence type="ECO:0000313" key="3">
    <source>
        <dbReference type="Proteomes" id="UP000789396"/>
    </source>
</evidence>
<keyword evidence="3" id="KW-1185">Reference proteome</keyword>
<dbReference type="OrthoDB" id="2432655at2759"/>